<keyword evidence="5" id="KW-0548">Nucleotidyltransferase</keyword>
<keyword evidence="3" id="KW-1133">Transmembrane helix</keyword>
<evidence type="ECO:0000259" key="4">
    <source>
        <dbReference type="PROSITE" id="PS50887"/>
    </source>
</evidence>
<sequence>MSKLSHPLARYRRLQWLVLVLVTLLLALSLQHTFTQITDLNRRDTIHTAARLGSQFQQMETFLEAMRGQAEERLRSHSQSPLTHQLYRALQVTPALGITLDKVPADLPAGLTGNLTGQGPLPAQGSEREDRFHLALSLSPLLSTTSKILGKEAAWIYFTGVDHFIYLYPWVPSSQFRFDPAIYQKSFWQDALAQQSHTRNATLSRPYQDLAGQGQMITLSQPITKAQTLVGVISIDILLGRLEQHLRQPAPQAGTRFLVNQHRQILARSQPGTAPPLTPDEAQDGYHWQQGAFQLTHAIPGTPLTLIHRIPLLPLLQTLIWQSATALLTLLCLVVAAISSLRARLLNRQLNYLSRHDALTGAFNRHHFNAFEQRHALAGTTHIGAIMFDCDHFKLVNDRFGHGVGDQVLIQLVRICRPLLGRGSILVRWGGEEFLLLVADRNLPLAQLAEQLRLRIAEHDWAEIAPELRVTVSLGHCRQGPGVRLQEVIRRADLALYRAKANGRNRSEGWQDDAQEKQE</sequence>
<dbReference type="CDD" id="cd01949">
    <property type="entry name" value="GGDEF"/>
    <property type="match status" value="1"/>
</dbReference>
<evidence type="ECO:0000256" key="1">
    <source>
        <dbReference type="ARBA" id="ARBA00012528"/>
    </source>
</evidence>
<dbReference type="PANTHER" id="PTHR45138:SF9">
    <property type="entry name" value="DIGUANYLATE CYCLASE DGCM-RELATED"/>
    <property type="match status" value="1"/>
</dbReference>
<dbReference type="Gene3D" id="3.30.450.20">
    <property type="entry name" value="PAS domain"/>
    <property type="match status" value="1"/>
</dbReference>
<dbReference type="PROSITE" id="PS50887">
    <property type="entry name" value="GGDEF"/>
    <property type="match status" value="1"/>
</dbReference>
<dbReference type="InterPro" id="IPR043128">
    <property type="entry name" value="Rev_trsase/Diguanyl_cyclase"/>
</dbReference>
<protein>
    <recommendedName>
        <fullName evidence="1">diguanylate cyclase</fullName>
        <ecNumber evidence="1">2.7.7.65</ecNumber>
    </recommendedName>
</protein>
<accession>A0AAP6GG56</accession>
<evidence type="ECO:0000256" key="3">
    <source>
        <dbReference type="SAM" id="Phobius"/>
    </source>
</evidence>
<dbReference type="GO" id="GO:0043709">
    <property type="term" value="P:cell adhesion involved in single-species biofilm formation"/>
    <property type="evidence" value="ECO:0007669"/>
    <property type="project" value="TreeGrafter"/>
</dbReference>
<dbReference type="InterPro" id="IPR000160">
    <property type="entry name" value="GGDEF_dom"/>
</dbReference>
<dbReference type="Gene3D" id="3.30.70.270">
    <property type="match status" value="1"/>
</dbReference>
<dbReference type="PANTHER" id="PTHR45138">
    <property type="entry name" value="REGULATORY COMPONENTS OF SENSORY TRANSDUCTION SYSTEM"/>
    <property type="match status" value="1"/>
</dbReference>
<dbReference type="EC" id="2.7.7.65" evidence="1"/>
<organism evidence="5 6">
    <name type="scientific">Aeromonas media</name>
    <dbReference type="NCBI Taxonomy" id="651"/>
    <lineage>
        <taxon>Bacteria</taxon>
        <taxon>Pseudomonadati</taxon>
        <taxon>Pseudomonadota</taxon>
        <taxon>Gammaproteobacteria</taxon>
        <taxon>Aeromonadales</taxon>
        <taxon>Aeromonadaceae</taxon>
        <taxon>Aeromonas</taxon>
    </lineage>
</organism>
<evidence type="ECO:0000256" key="2">
    <source>
        <dbReference type="ARBA" id="ARBA00034247"/>
    </source>
</evidence>
<proteinExistence type="predicted"/>
<feature type="transmembrane region" description="Helical" evidence="3">
    <location>
        <begin position="319"/>
        <end position="341"/>
    </location>
</feature>
<dbReference type="Pfam" id="PF22673">
    <property type="entry name" value="MCP-like_PDC_1"/>
    <property type="match status" value="1"/>
</dbReference>
<comment type="caution">
    <text evidence="5">The sequence shown here is derived from an EMBL/GenBank/DDBJ whole genome shotgun (WGS) entry which is preliminary data.</text>
</comment>
<evidence type="ECO:0000313" key="5">
    <source>
        <dbReference type="EMBL" id="MDX7924479.1"/>
    </source>
</evidence>
<comment type="catalytic activity">
    <reaction evidence="2">
        <text>2 GTP = 3',3'-c-di-GMP + 2 diphosphate</text>
        <dbReference type="Rhea" id="RHEA:24898"/>
        <dbReference type="ChEBI" id="CHEBI:33019"/>
        <dbReference type="ChEBI" id="CHEBI:37565"/>
        <dbReference type="ChEBI" id="CHEBI:58805"/>
        <dbReference type="EC" id="2.7.7.65"/>
    </reaction>
</comment>
<gene>
    <name evidence="5" type="ORF">SJS82_21420</name>
</gene>
<dbReference type="SMART" id="SM00267">
    <property type="entry name" value="GGDEF"/>
    <property type="match status" value="1"/>
</dbReference>
<dbReference type="AlphaFoldDB" id="A0AAP6GG56"/>
<dbReference type="GO" id="GO:0052621">
    <property type="term" value="F:diguanylate cyclase activity"/>
    <property type="evidence" value="ECO:0007669"/>
    <property type="project" value="UniProtKB-EC"/>
</dbReference>
<evidence type="ECO:0000313" key="6">
    <source>
        <dbReference type="Proteomes" id="UP001285835"/>
    </source>
</evidence>
<dbReference type="InterPro" id="IPR050469">
    <property type="entry name" value="Diguanylate_Cyclase"/>
</dbReference>
<dbReference type="InterPro" id="IPR029151">
    <property type="entry name" value="Sensor-like_sf"/>
</dbReference>
<keyword evidence="3" id="KW-0812">Transmembrane</keyword>
<name>A0AAP6GG56_AERME</name>
<dbReference type="Proteomes" id="UP001285835">
    <property type="component" value="Unassembled WGS sequence"/>
</dbReference>
<dbReference type="InterPro" id="IPR029787">
    <property type="entry name" value="Nucleotide_cyclase"/>
</dbReference>
<dbReference type="EMBL" id="JAWZXF010000030">
    <property type="protein sequence ID" value="MDX7924479.1"/>
    <property type="molecule type" value="Genomic_DNA"/>
</dbReference>
<reference evidence="5" key="1">
    <citation type="submission" date="2023-11" db="EMBL/GenBank/DDBJ databases">
        <title>WGS of Aeromonas in Northern Israel.</title>
        <authorList>
            <person name="Hershko Y."/>
        </authorList>
    </citation>
    <scope>NUCLEOTIDE SEQUENCE</scope>
    <source>
        <strain evidence="5">02297</strain>
    </source>
</reference>
<dbReference type="SUPFAM" id="SSF55073">
    <property type="entry name" value="Nucleotide cyclase"/>
    <property type="match status" value="1"/>
</dbReference>
<dbReference type="SUPFAM" id="SSF103190">
    <property type="entry name" value="Sensory domain-like"/>
    <property type="match status" value="1"/>
</dbReference>
<keyword evidence="3" id="KW-0472">Membrane</keyword>
<feature type="domain" description="GGDEF" evidence="4">
    <location>
        <begin position="381"/>
        <end position="512"/>
    </location>
</feature>
<dbReference type="GO" id="GO:1902201">
    <property type="term" value="P:negative regulation of bacterial-type flagellum-dependent cell motility"/>
    <property type="evidence" value="ECO:0007669"/>
    <property type="project" value="TreeGrafter"/>
</dbReference>
<dbReference type="Pfam" id="PF00990">
    <property type="entry name" value="GGDEF"/>
    <property type="match status" value="1"/>
</dbReference>
<dbReference type="NCBIfam" id="TIGR00254">
    <property type="entry name" value="GGDEF"/>
    <property type="match status" value="1"/>
</dbReference>
<dbReference type="RefSeq" id="WP_319918242.1">
    <property type="nucleotide sequence ID" value="NZ_JAWZXF010000030.1"/>
</dbReference>
<dbReference type="GO" id="GO:0005886">
    <property type="term" value="C:plasma membrane"/>
    <property type="evidence" value="ECO:0007669"/>
    <property type="project" value="TreeGrafter"/>
</dbReference>
<keyword evidence="5" id="KW-0808">Transferase</keyword>